<evidence type="ECO:0000313" key="2">
    <source>
        <dbReference type="Proteomes" id="UP000032232"/>
    </source>
</evidence>
<organism evidence="1 2">
    <name type="scientific">Jannaschia aquimarina</name>
    <dbReference type="NCBI Taxonomy" id="935700"/>
    <lineage>
        <taxon>Bacteria</taxon>
        <taxon>Pseudomonadati</taxon>
        <taxon>Pseudomonadota</taxon>
        <taxon>Alphaproteobacteria</taxon>
        <taxon>Rhodobacterales</taxon>
        <taxon>Roseobacteraceae</taxon>
        <taxon>Jannaschia</taxon>
    </lineage>
</organism>
<reference evidence="1 2" key="1">
    <citation type="submission" date="2015-02" db="EMBL/GenBank/DDBJ databases">
        <title>Genome Sequence of Jannaschia aquimarina DSM28248, a member of the Roseobacter clade.</title>
        <authorList>
            <person name="Voget S."/>
            <person name="Daniel R."/>
        </authorList>
    </citation>
    <scope>NUCLEOTIDE SEQUENCE [LARGE SCALE GENOMIC DNA]</scope>
    <source>
        <strain evidence="1 2">GSW-M26</strain>
    </source>
</reference>
<comment type="caution">
    <text evidence="1">The sequence shown here is derived from an EMBL/GenBank/DDBJ whole genome shotgun (WGS) entry which is preliminary data.</text>
</comment>
<dbReference type="Proteomes" id="UP000032232">
    <property type="component" value="Unassembled WGS sequence"/>
</dbReference>
<evidence type="ECO:0000313" key="1">
    <source>
        <dbReference type="EMBL" id="KIT16994.1"/>
    </source>
</evidence>
<proteinExistence type="predicted"/>
<dbReference type="PATRIC" id="fig|935700.4.peg.1230"/>
<protein>
    <submittedName>
        <fullName evidence="1">Uncharacterized protein</fullName>
    </submittedName>
</protein>
<sequence>MALTFPLKSVEWTGTKSVTTIEYVPTPKFAAIQMEIAAAAEAEAMKRFQDAIDADQIEFIAAEVVTLEHDGFCGSDGGPILPVPTIEADLIEMPPMVEMDFMLG</sequence>
<dbReference type="RefSeq" id="WP_043918032.1">
    <property type="nucleotide sequence ID" value="NZ_FZPF01000002.1"/>
</dbReference>
<dbReference type="EMBL" id="JYFE01000023">
    <property type="protein sequence ID" value="KIT16994.1"/>
    <property type="molecule type" value="Genomic_DNA"/>
</dbReference>
<dbReference type="AlphaFoldDB" id="A0A0D1EH47"/>
<keyword evidence="2" id="KW-1185">Reference proteome</keyword>
<name>A0A0D1EH47_9RHOB</name>
<gene>
    <name evidence="1" type="ORF">jaqu_11840</name>
</gene>
<accession>A0A0D1EH47</accession>